<comment type="caution">
    <text evidence="3">The sequence shown here is derived from an EMBL/GenBank/DDBJ whole genome shotgun (WGS) entry which is preliminary data.</text>
</comment>
<gene>
    <name evidence="3" type="ORF">CAL19_06860</name>
</gene>
<evidence type="ECO:0000313" key="4">
    <source>
        <dbReference type="Proteomes" id="UP000216947"/>
    </source>
</evidence>
<keyword evidence="4" id="KW-1185">Reference proteome</keyword>
<dbReference type="InterPro" id="IPR021719">
    <property type="entry name" value="Prot_inh_I78"/>
</dbReference>
<dbReference type="Gene3D" id="3.30.10.10">
    <property type="entry name" value="Trypsin Inhibitor V, subunit A"/>
    <property type="match status" value="1"/>
</dbReference>
<feature type="chain" id="PRO_5012582498" description="Peptidase inhibitor I78 family protein" evidence="2">
    <location>
        <begin position="26"/>
        <end position="108"/>
    </location>
</feature>
<organism evidence="3 4">
    <name type="scientific">Bordetella genomosp. 7</name>
    <dbReference type="NCBI Taxonomy" id="1416805"/>
    <lineage>
        <taxon>Bacteria</taxon>
        <taxon>Pseudomonadati</taxon>
        <taxon>Pseudomonadota</taxon>
        <taxon>Betaproteobacteria</taxon>
        <taxon>Burkholderiales</taxon>
        <taxon>Alcaligenaceae</taxon>
        <taxon>Bordetella</taxon>
    </lineage>
</organism>
<feature type="compositionally biased region" description="Low complexity" evidence="1">
    <location>
        <begin position="27"/>
        <end position="40"/>
    </location>
</feature>
<accession>A0A261RLZ9</accession>
<proteinExistence type="predicted"/>
<evidence type="ECO:0000256" key="1">
    <source>
        <dbReference type="SAM" id="MobiDB-lite"/>
    </source>
</evidence>
<dbReference type="Proteomes" id="UP000216947">
    <property type="component" value="Unassembled WGS sequence"/>
</dbReference>
<dbReference type="OrthoDB" id="8724542at2"/>
<evidence type="ECO:0008006" key="5">
    <source>
        <dbReference type="Google" id="ProtNLM"/>
    </source>
</evidence>
<dbReference type="PROSITE" id="PS51257">
    <property type="entry name" value="PROKAR_LIPOPROTEIN"/>
    <property type="match status" value="1"/>
</dbReference>
<feature type="region of interest" description="Disordered" evidence="1">
    <location>
        <begin position="21"/>
        <end position="42"/>
    </location>
</feature>
<dbReference type="PANTHER" id="PTHR39600">
    <property type="entry name" value="PEPTIDASE INHIBITOR I78 FAMILY PROTEIN"/>
    <property type="match status" value="1"/>
</dbReference>
<protein>
    <recommendedName>
        <fullName evidence="5">Peptidase inhibitor I78 family protein</fullName>
    </recommendedName>
</protein>
<evidence type="ECO:0000256" key="2">
    <source>
        <dbReference type="SAM" id="SignalP"/>
    </source>
</evidence>
<feature type="signal peptide" evidence="2">
    <location>
        <begin position="1"/>
        <end position="25"/>
    </location>
</feature>
<dbReference type="AlphaFoldDB" id="A0A261RLZ9"/>
<keyword evidence="2" id="KW-0732">Signal</keyword>
<name>A0A261RLZ9_9BORD</name>
<reference evidence="4" key="1">
    <citation type="submission" date="2017-05" db="EMBL/GenBank/DDBJ databases">
        <title>Complete and WGS of Bordetella genogroups.</title>
        <authorList>
            <person name="Spilker T."/>
            <person name="Lipuma J."/>
        </authorList>
    </citation>
    <scope>NUCLEOTIDE SEQUENCE [LARGE SCALE GENOMIC DNA]</scope>
    <source>
        <strain evidence="4">AU18089</strain>
    </source>
</reference>
<dbReference type="RefSeq" id="WP_026638184.1">
    <property type="nucleotide sequence ID" value="NZ_NEVI01000015.1"/>
</dbReference>
<dbReference type="EMBL" id="NEVK01000003">
    <property type="protein sequence ID" value="OZI25333.1"/>
    <property type="molecule type" value="Genomic_DNA"/>
</dbReference>
<evidence type="ECO:0000313" key="3">
    <source>
        <dbReference type="EMBL" id="OZI25333.1"/>
    </source>
</evidence>
<dbReference type="Pfam" id="PF11720">
    <property type="entry name" value="Inhibitor_I78"/>
    <property type="match status" value="1"/>
</dbReference>
<dbReference type="PANTHER" id="PTHR39600:SF1">
    <property type="entry name" value="PEPTIDASE INHIBITOR I78 FAMILY PROTEIN"/>
    <property type="match status" value="1"/>
</dbReference>
<sequence length="108" mass="11377">MIRKLIPVFLVAGLAACASSGTQRATPDGAADASSPAGAPMSECDAQRVQDLVGQKYSDSVGNDARERSQSAHLRVMRPGQVMTMEYNPTRLNVILDAGDVITALRCG</sequence>